<evidence type="ECO:0000313" key="1">
    <source>
        <dbReference type="EMBL" id="MFC5769748.1"/>
    </source>
</evidence>
<dbReference type="Proteomes" id="UP001595974">
    <property type="component" value="Unassembled WGS sequence"/>
</dbReference>
<evidence type="ECO:0000313" key="2">
    <source>
        <dbReference type="Proteomes" id="UP001595974"/>
    </source>
</evidence>
<dbReference type="RefSeq" id="WP_157748601.1">
    <property type="nucleotide sequence ID" value="NZ_JBHSOG010000035.1"/>
</dbReference>
<dbReference type="EMBL" id="JBHSOG010000035">
    <property type="protein sequence ID" value="MFC5769748.1"/>
    <property type="molecule type" value="Genomic_DNA"/>
</dbReference>
<accession>A0ABW1ARD6</accession>
<gene>
    <name evidence="1" type="ORF">ACFPTN_10230</name>
</gene>
<sequence>MGLFSINALPSTDSTVCAQTFGSDHTLGLDQNNALGLNVEFKTIVNEWSKKAGAALLDAGSAILGAAAIAGEVLDPTTYITSGSKAPEGSIPGPWWCLGCYSPPQSSAGGFLLYPNKANTNQLQSVYKKK</sequence>
<reference evidence="2" key="1">
    <citation type="journal article" date="2019" name="Int. J. Syst. Evol. Microbiol.">
        <title>The Global Catalogue of Microorganisms (GCM) 10K type strain sequencing project: providing services to taxonomists for standard genome sequencing and annotation.</title>
        <authorList>
            <consortium name="The Broad Institute Genomics Platform"/>
            <consortium name="The Broad Institute Genome Sequencing Center for Infectious Disease"/>
            <person name="Wu L."/>
            <person name="Ma J."/>
        </authorList>
    </citation>
    <scope>NUCLEOTIDE SEQUENCE [LARGE SCALE GENOMIC DNA]</scope>
    <source>
        <strain evidence="2">SHR3</strain>
    </source>
</reference>
<proteinExistence type="predicted"/>
<comment type="caution">
    <text evidence="1">The sequence shown here is derived from an EMBL/GenBank/DDBJ whole genome shotgun (WGS) entry which is preliminary data.</text>
</comment>
<organism evidence="1 2">
    <name type="scientific">Thauera sinica</name>
    <dbReference type="NCBI Taxonomy" id="2665146"/>
    <lineage>
        <taxon>Bacteria</taxon>
        <taxon>Pseudomonadati</taxon>
        <taxon>Pseudomonadota</taxon>
        <taxon>Betaproteobacteria</taxon>
        <taxon>Rhodocyclales</taxon>
        <taxon>Zoogloeaceae</taxon>
        <taxon>Thauera</taxon>
    </lineage>
</organism>
<protein>
    <submittedName>
        <fullName evidence="1">Uncharacterized protein</fullName>
    </submittedName>
</protein>
<name>A0ABW1ARD6_9RHOO</name>
<keyword evidence="2" id="KW-1185">Reference proteome</keyword>